<protein>
    <submittedName>
        <fullName evidence="1">Uncharacterized protein</fullName>
    </submittedName>
</protein>
<dbReference type="STRING" id="85558.T45_02458"/>
<dbReference type="AlphaFoldDB" id="L7FJ01"/>
<evidence type="ECO:0000313" key="1">
    <source>
        <dbReference type="EMBL" id="ELP71061.1"/>
    </source>
</evidence>
<accession>L7FJ01</accession>
<keyword evidence="2" id="KW-1185">Reference proteome</keyword>
<dbReference type="PATRIC" id="fig|698760.3.peg.325"/>
<comment type="caution">
    <text evidence="1">The sequence shown here is derived from an EMBL/GenBank/DDBJ whole genome shotgun (WGS) entry which is preliminary data.</text>
</comment>
<proteinExistence type="predicted"/>
<sequence length="63" mass="6853">MLAEYVRHCTPDLAFRLVLRATAQIGTASGGALSPERYARLAALGSALHYGEFVVSEVRHPVR</sequence>
<reference evidence="1 2" key="1">
    <citation type="journal article" date="2011" name="Plasmid">
        <title>Streptomyces turgidiscabies Car8 contains a modular pathogenicity island that shares virulence genes with other actinobacterial plant pathogens.</title>
        <authorList>
            <person name="Huguet-Tapia J.C."/>
            <person name="Badger J.H."/>
            <person name="Loria R."/>
            <person name="Pettis G.S."/>
        </authorList>
    </citation>
    <scope>NUCLEOTIDE SEQUENCE [LARGE SCALE GENOMIC DNA]</scope>
    <source>
        <strain evidence="1 2">Car8</strain>
    </source>
</reference>
<dbReference type="EMBL" id="AEJB01000019">
    <property type="protein sequence ID" value="ELP71061.1"/>
    <property type="molecule type" value="Genomic_DNA"/>
</dbReference>
<evidence type="ECO:0000313" key="2">
    <source>
        <dbReference type="Proteomes" id="UP000010931"/>
    </source>
</evidence>
<dbReference type="Proteomes" id="UP000010931">
    <property type="component" value="Unassembled WGS sequence"/>
</dbReference>
<name>L7FJ01_STRT8</name>
<dbReference type="GeneID" id="97400692"/>
<dbReference type="RefSeq" id="WP_006373592.1">
    <property type="nucleotide sequence ID" value="NZ_AEJB01000019.1"/>
</dbReference>
<organism evidence="1 2">
    <name type="scientific">Streptomyces turgidiscabies (strain Car8)</name>
    <dbReference type="NCBI Taxonomy" id="698760"/>
    <lineage>
        <taxon>Bacteria</taxon>
        <taxon>Bacillati</taxon>
        <taxon>Actinomycetota</taxon>
        <taxon>Actinomycetes</taxon>
        <taxon>Kitasatosporales</taxon>
        <taxon>Streptomycetaceae</taxon>
        <taxon>Streptomyces</taxon>
    </lineage>
</organism>
<gene>
    <name evidence="1" type="ORF">STRTUCAR8_06592</name>
</gene>